<keyword evidence="10" id="KW-1133">Transmembrane helix</keyword>
<name>A0A1Z1WBE9_9ACTN</name>
<dbReference type="InterPro" id="IPR011712">
    <property type="entry name" value="Sig_transdc_His_kin_sub3_dim/P"/>
</dbReference>
<keyword evidence="3" id="KW-0597">Phosphoprotein</keyword>
<dbReference type="Pfam" id="PF02518">
    <property type="entry name" value="HATPase_c"/>
    <property type="match status" value="1"/>
</dbReference>
<dbReference type="eggNOG" id="COG4585">
    <property type="taxonomic scope" value="Bacteria"/>
</dbReference>
<dbReference type="PANTHER" id="PTHR24421">
    <property type="entry name" value="NITRATE/NITRITE SENSOR PROTEIN NARX-RELATED"/>
    <property type="match status" value="1"/>
</dbReference>
<dbReference type="GO" id="GO:0016020">
    <property type="term" value="C:membrane"/>
    <property type="evidence" value="ECO:0007669"/>
    <property type="project" value="InterPro"/>
</dbReference>
<feature type="region of interest" description="Disordered" evidence="9">
    <location>
        <begin position="453"/>
        <end position="481"/>
    </location>
</feature>
<feature type="transmembrane region" description="Helical" evidence="10">
    <location>
        <begin position="56"/>
        <end position="71"/>
    </location>
</feature>
<feature type="region of interest" description="Disordered" evidence="9">
    <location>
        <begin position="352"/>
        <end position="421"/>
    </location>
</feature>
<dbReference type="InterPro" id="IPR036890">
    <property type="entry name" value="HATPase_C_sf"/>
</dbReference>
<proteinExistence type="predicted"/>
<dbReference type="Gene3D" id="3.30.565.10">
    <property type="entry name" value="Histidine kinase-like ATPase, C-terminal domain"/>
    <property type="match status" value="1"/>
</dbReference>
<feature type="compositionally biased region" description="Basic and acidic residues" evidence="9">
    <location>
        <begin position="354"/>
        <end position="370"/>
    </location>
</feature>
<dbReference type="EMBL" id="CP021748">
    <property type="protein sequence ID" value="ARX83710.1"/>
    <property type="molecule type" value="Genomic_DNA"/>
</dbReference>
<dbReference type="Pfam" id="PF07730">
    <property type="entry name" value="HisKA_3"/>
    <property type="match status" value="1"/>
</dbReference>
<dbReference type="GO" id="GO:0000155">
    <property type="term" value="F:phosphorelay sensor kinase activity"/>
    <property type="evidence" value="ECO:0007669"/>
    <property type="project" value="InterPro"/>
</dbReference>
<evidence type="ECO:0000259" key="11">
    <source>
        <dbReference type="Pfam" id="PF02518"/>
    </source>
</evidence>
<dbReference type="AlphaFoldDB" id="A0A1Z1WBE9"/>
<evidence type="ECO:0000313" key="14">
    <source>
        <dbReference type="EMBL" id="ARX83710.1"/>
    </source>
</evidence>
<dbReference type="STRING" id="67267.GCA_000716675_02521"/>
<evidence type="ECO:0000256" key="5">
    <source>
        <dbReference type="ARBA" id="ARBA00022741"/>
    </source>
</evidence>
<feature type="transmembrane region" description="Helical" evidence="10">
    <location>
        <begin position="25"/>
        <end position="44"/>
    </location>
</feature>
<keyword evidence="10" id="KW-0472">Membrane</keyword>
<evidence type="ECO:0000256" key="9">
    <source>
        <dbReference type="SAM" id="MobiDB-lite"/>
    </source>
</evidence>
<dbReference type="GO" id="GO:0005524">
    <property type="term" value="F:ATP binding"/>
    <property type="evidence" value="ECO:0007669"/>
    <property type="project" value="UniProtKB-KW"/>
</dbReference>
<dbReference type="GO" id="GO:0046983">
    <property type="term" value="F:protein dimerization activity"/>
    <property type="evidence" value="ECO:0007669"/>
    <property type="project" value="InterPro"/>
</dbReference>
<evidence type="ECO:0000256" key="6">
    <source>
        <dbReference type="ARBA" id="ARBA00022777"/>
    </source>
</evidence>
<dbReference type="KEGG" id="salf:SMD44_03137"/>
<keyword evidence="10" id="KW-0812">Transmembrane</keyword>
<evidence type="ECO:0000256" key="7">
    <source>
        <dbReference type="ARBA" id="ARBA00022840"/>
    </source>
</evidence>
<dbReference type="OrthoDB" id="227596at2"/>
<accession>A0A1Z1WBE9</accession>
<dbReference type="Pfam" id="PF23539">
    <property type="entry name" value="DUF7134"/>
    <property type="match status" value="1"/>
</dbReference>
<dbReference type="InterPro" id="IPR003594">
    <property type="entry name" value="HATPase_dom"/>
</dbReference>
<organism evidence="14 15">
    <name type="scientific">Streptomyces alboflavus</name>
    <dbReference type="NCBI Taxonomy" id="67267"/>
    <lineage>
        <taxon>Bacteria</taxon>
        <taxon>Bacillati</taxon>
        <taxon>Actinomycetota</taxon>
        <taxon>Actinomycetes</taxon>
        <taxon>Kitasatosporales</taxon>
        <taxon>Streptomycetaceae</taxon>
        <taxon>Streptomyces</taxon>
    </lineage>
</organism>
<reference evidence="14 15" key="1">
    <citation type="submission" date="2017-05" db="EMBL/GenBank/DDBJ databases">
        <title>Streptomyces alboflavus Genome sequencing and assembly.</title>
        <authorList>
            <person name="Wang Y."/>
            <person name="Du B."/>
            <person name="Ding Y."/>
            <person name="Liu H."/>
            <person name="Hou Q."/>
            <person name="Liu K."/>
            <person name="Wang C."/>
            <person name="Yao L."/>
        </authorList>
    </citation>
    <scope>NUCLEOTIDE SEQUENCE [LARGE SCALE GENOMIC DNA]</scope>
    <source>
        <strain evidence="14 15">MDJK44</strain>
    </source>
</reference>
<sequence length="481" mass="50786">MPHHPFRSLRTLVHTRWRALSRRPYVVDAALAALVLLAVSLQFVFPDDGEDDRLSVAGYLLAAGTAVPLAWRRRTPMTAVFLVSLFTPAMAVYRQPPPDVAYGGLVALYTLALVGRPVQRRLVLAVWLVASTATMTFRERAEPFEYAFHLLSFVTAYGFGVLARVQRAYTAALEDRARRLERERAAETARAAARERARIARDMHDVLAHAVSLMVVQAEAGPVVVRADPERAITAFDAISASGRDAMAQLRRILGVLRDAEGAGGAGAGAAAERGPQPTLGALPSLVRDVERAGIPVESRVTGEPVPLRADVEVAAYRVTQEALTNVLKHAGAARVVLELAWSPGELRLTVTDDGARPTDDGARATDVRARAKGNGARTTADGTPAPANGIVPGSAPVPGPRPRPLPFTATPAEGERPGGQGLVGIAERAAACGGAAEAGPVPGGGFRVAVTLPTASLTHEHPRSGGRRPGAGPQRLHDDP</sequence>
<keyword evidence="6 14" id="KW-0418">Kinase</keyword>
<dbReference type="InterPro" id="IPR055558">
    <property type="entry name" value="DUF7134"/>
</dbReference>
<keyword evidence="5" id="KW-0547">Nucleotide-binding</keyword>
<feature type="domain" description="Histidine kinase/HSP90-like ATPase" evidence="11">
    <location>
        <begin position="313"/>
        <end position="455"/>
    </location>
</feature>
<evidence type="ECO:0000259" key="12">
    <source>
        <dbReference type="Pfam" id="PF07730"/>
    </source>
</evidence>
<keyword evidence="8" id="KW-0902">Two-component regulatory system</keyword>
<dbReference type="SUPFAM" id="SSF55874">
    <property type="entry name" value="ATPase domain of HSP90 chaperone/DNA topoisomerase II/histidine kinase"/>
    <property type="match status" value="1"/>
</dbReference>
<gene>
    <name evidence="14" type="ORF">SMD44_03137</name>
</gene>
<dbReference type="EC" id="2.7.13.3" evidence="2"/>
<dbReference type="PANTHER" id="PTHR24421:SF10">
    <property type="entry name" value="NITRATE_NITRITE SENSOR PROTEIN NARQ"/>
    <property type="match status" value="1"/>
</dbReference>
<keyword evidence="7" id="KW-0067">ATP-binding</keyword>
<dbReference type="CDD" id="cd16917">
    <property type="entry name" value="HATPase_UhpB-NarQ-NarX-like"/>
    <property type="match status" value="1"/>
</dbReference>
<evidence type="ECO:0000256" key="10">
    <source>
        <dbReference type="SAM" id="Phobius"/>
    </source>
</evidence>
<dbReference type="RefSeq" id="WP_087884246.1">
    <property type="nucleotide sequence ID" value="NZ_CP021748.1"/>
</dbReference>
<evidence type="ECO:0000259" key="13">
    <source>
        <dbReference type="Pfam" id="PF23539"/>
    </source>
</evidence>
<keyword evidence="15" id="KW-1185">Reference proteome</keyword>
<dbReference type="Proteomes" id="UP000195880">
    <property type="component" value="Chromosome"/>
</dbReference>
<keyword evidence="4" id="KW-0808">Transferase</keyword>
<comment type="catalytic activity">
    <reaction evidence="1">
        <text>ATP + protein L-histidine = ADP + protein N-phospho-L-histidine.</text>
        <dbReference type="EC" id="2.7.13.3"/>
    </reaction>
</comment>
<evidence type="ECO:0000256" key="3">
    <source>
        <dbReference type="ARBA" id="ARBA00022553"/>
    </source>
</evidence>
<feature type="transmembrane region" description="Helical" evidence="10">
    <location>
        <begin position="144"/>
        <end position="163"/>
    </location>
</feature>
<evidence type="ECO:0000256" key="1">
    <source>
        <dbReference type="ARBA" id="ARBA00000085"/>
    </source>
</evidence>
<feature type="domain" description="Signal transduction histidine kinase subgroup 3 dimerisation and phosphoacceptor" evidence="12">
    <location>
        <begin position="195"/>
        <end position="260"/>
    </location>
</feature>
<evidence type="ECO:0000256" key="2">
    <source>
        <dbReference type="ARBA" id="ARBA00012438"/>
    </source>
</evidence>
<evidence type="ECO:0000313" key="15">
    <source>
        <dbReference type="Proteomes" id="UP000195880"/>
    </source>
</evidence>
<dbReference type="InterPro" id="IPR050482">
    <property type="entry name" value="Sensor_HK_TwoCompSys"/>
</dbReference>
<evidence type="ECO:0000256" key="8">
    <source>
        <dbReference type="ARBA" id="ARBA00023012"/>
    </source>
</evidence>
<evidence type="ECO:0000256" key="4">
    <source>
        <dbReference type="ARBA" id="ARBA00022679"/>
    </source>
</evidence>
<dbReference type="Gene3D" id="1.20.5.1930">
    <property type="match status" value="1"/>
</dbReference>
<feature type="compositionally biased region" description="Pro residues" evidence="9">
    <location>
        <begin position="396"/>
        <end position="406"/>
    </location>
</feature>
<feature type="domain" description="DUF7134" evidence="13">
    <location>
        <begin position="17"/>
        <end position="166"/>
    </location>
</feature>
<protein>
    <recommendedName>
        <fullName evidence="2">histidine kinase</fullName>
        <ecNumber evidence="2">2.7.13.3</ecNumber>
    </recommendedName>
</protein>